<keyword evidence="7" id="KW-1185">Reference proteome</keyword>
<evidence type="ECO:0000256" key="2">
    <source>
        <dbReference type="ARBA" id="ARBA00006906"/>
    </source>
</evidence>
<protein>
    <submittedName>
        <fullName evidence="6">2-dehydro-3-deoxyphosphogluconate aldolase</fullName>
    </submittedName>
</protein>
<evidence type="ECO:0000256" key="1">
    <source>
        <dbReference type="ARBA" id="ARBA00004761"/>
    </source>
</evidence>
<evidence type="ECO:0000256" key="4">
    <source>
        <dbReference type="ARBA" id="ARBA00023239"/>
    </source>
</evidence>
<keyword evidence="5" id="KW-0119">Carbohydrate metabolism</keyword>
<proteinExistence type="inferred from homology"/>
<comment type="caution">
    <text evidence="6">The sequence shown here is derived from an EMBL/GenBank/DDBJ whole genome shotgun (WGS) entry which is preliminary data.</text>
</comment>
<name>A0ABW5P6B7_9DEIO</name>
<dbReference type="EMBL" id="JBHUMK010000061">
    <property type="protein sequence ID" value="MFD2610398.1"/>
    <property type="molecule type" value="Genomic_DNA"/>
</dbReference>
<dbReference type="SUPFAM" id="SSF51569">
    <property type="entry name" value="Aldolase"/>
    <property type="match status" value="1"/>
</dbReference>
<dbReference type="InterPro" id="IPR000887">
    <property type="entry name" value="Aldlse_KDPG_KHG"/>
</dbReference>
<comment type="pathway">
    <text evidence="1">Carbohydrate acid metabolism.</text>
</comment>
<dbReference type="RefSeq" id="WP_386846548.1">
    <property type="nucleotide sequence ID" value="NZ_JBHUMK010000061.1"/>
</dbReference>
<dbReference type="Gene3D" id="3.20.20.70">
    <property type="entry name" value="Aldolase class I"/>
    <property type="match status" value="1"/>
</dbReference>
<sequence length="207" mass="21672">MKLLDILRQDRMLPLFTPTSVEDGIQKLTSLQAAGIRAAELTHRSAGTLEIFREVRPHFPGLQLGAGTIFSAEDAHAFADAGAAFIVSPCLVPAVAQACLDLPLPYFPGAGAVREVWEAQQAGAAAVKLFPGEVLGPAFVRALRGPLPNALVLVSGGVQPTRQSVGEWLDAGAMAVGLGSKLFADPDGLEGTVADLLQFVHERGQNA</sequence>
<dbReference type="CDD" id="cd00452">
    <property type="entry name" value="KDPG_aldolase"/>
    <property type="match status" value="1"/>
</dbReference>
<comment type="subunit">
    <text evidence="3">Homotrimer.</text>
</comment>
<comment type="similarity">
    <text evidence="2">Belongs to the KHG/KDPG aldolase family.</text>
</comment>
<dbReference type="Pfam" id="PF01081">
    <property type="entry name" value="Aldolase"/>
    <property type="match status" value="1"/>
</dbReference>
<dbReference type="InterPro" id="IPR013785">
    <property type="entry name" value="Aldolase_TIM"/>
</dbReference>
<accession>A0ABW5P6B7</accession>
<dbReference type="PANTHER" id="PTHR30246">
    <property type="entry name" value="2-KETO-3-DEOXY-6-PHOSPHOGLUCONATE ALDOLASE"/>
    <property type="match status" value="1"/>
</dbReference>
<evidence type="ECO:0000256" key="3">
    <source>
        <dbReference type="ARBA" id="ARBA00011233"/>
    </source>
</evidence>
<evidence type="ECO:0000313" key="6">
    <source>
        <dbReference type="EMBL" id="MFD2610398.1"/>
    </source>
</evidence>
<keyword evidence="4" id="KW-0456">Lyase</keyword>
<dbReference type="PANTHER" id="PTHR30246:SF1">
    <property type="entry name" value="2-DEHYDRO-3-DEOXY-6-PHOSPHOGALACTONATE ALDOLASE-RELATED"/>
    <property type="match status" value="1"/>
</dbReference>
<evidence type="ECO:0000313" key="7">
    <source>
        <dbReference type="Proteomes" id="UP001597475"/>
    </source>
</evidence>
<gene>
    <name evidence="6" type="ORF">ACFSR9_13265</name>
</gene>
<reference evidence="7" key="1">
    <citation type="journal article" date="2019" name="Int. J. Syst. Evol. Microbiol.">
        <title>The Global Catalogue of Microorganisms (GCM) 10K type strain sequencing project: providing services to taxonomists for standard genome sequencing and annotation.</title>
        <authorList>
            <consortium name="The Broad Institute Genomics Platform"/>
            <consortium name="The Broad Institute Genome Sequencing Center for Infectious Disease"/>
            <person name="Wu L."/>
            <person name="Ma J."/>
        </authorList>
    </citation>
    <scope>NUCLEOTIDE SEQUENCE [LARGE SCALE GENOMIC DNA]</scope>
    <source>
        <strain evidence="7">KCTC 33842</strain>
    </source>
</reference>
<evidence type="ECO:0000256" key="5">
    <source>
        <dbReference type="ARBA" id="ARBA00023277"/>
    </source>
</evidence>
<dbReference type="Proteomes" id="UP001597475">
    <property type="component" value="Unassembled WGS sequence"/>
</dbReference>
<organism evidence="6 7">
    <name type="scientific">Deinococcus taklimakanensis</name>
    <dbReference type="NCBI Taxonomy" id="536443"/>
    <lineage>
        <taxon>Bacteria</taxon>
        <taxon>Thermotogati</taxon>
        <taxon>Deinococcota</taxon>
        <taxon>Deinococci</taxon>
        <taxon>Deinococcales</taxon>
        <taxon>Deinococcaceae</taxon>
        <taxon>Deinococcus</taxon>
    </lineage>
</organism>